<gene>
    <name evidence="2" type="ORF">EV356DRAFT_510607</name>
</gene>
<dbReference type="PANTHER" id="PTHR28054:SF1">
    <property type="entry name" value="RNA POLYMERASE I-SPECIFIC TRANSCRIPTION INITIATION FACTOR RRN10"/>
    <property type="match status" value="1"/>
</dbReference>
<dbReference type="AlphaFoldDB" id="A0A6A6HHM8"/>
<dbReference type="Proteomes" id="UP000800092">
    <property type="component" value="Unassembled WGS sequence"/>
</dbReference>
<keyword evidence="3" id="KW-1185">Reference proteome</keyword>
<dbReference type="GO" id="GO:0006360">
    <property type="term" value="P:transcription by RNA polymerase I"/>
    <property type="evidence" value="ECO:0007669"/>
    <property type="project" value="InterPro"/>
</dbReference>
<dbReference type="EMBL" id="ML991779">
    <property type="protein sequence ID" value="KAF2237635.1"/>
    <property type="molecule type" value="Genomic_DNA"/>
</dbReference>
<dbReference type="PANTHER" id="PTHR28054">
    <property type="entry name" value="RNA POLYMERASE I-SPECIFIC TRANSCRIPTION INITIATION FACTOR RRN10"/>
    <property type="match status" value="1"/>
</dbReference>
<reference evidence="2" key="1">
    <citation type="journal article" date="2020" name="Stud. Mycol.">
        <title>101 Dothideomycetes genomes: a test case for predicting lifestyles and emergence of pathogens.</title>
        <authorList>
            <person name="Haridas S."/>
            <person name="Albert R."/>
            <person name="Binder M."/>
            <person name="Bloem J."/>
            <person name="Labutti K."/>
            <person name="Salamov A."/>
            <person name="Andreopoulos B."/>
            <person name="Baker S."/>
            <person name="Barry K."/>
            <person name="Bills G."/>
            <person name="Bluhm B."/>
            <person name="Cannon C."/>
            <person name="Castanera R."/>
            <person name="Culley D."/>
            <person name="Daum C."/>
            <person name="Ezra D."/>
            <person name="Gonzalez J."/>
            <person name="Henrissat B."/>
            <person name="Kuo A."/>
            <person name="Liang C."/>
            <person name="Lipzen A."/>
            <person name="Lutzoni F."/>
            <person name="Magnuson J."/>
            <person name="Mondo S."/>
            <person name="Nolan M."/>
            <person name="Ohm R."/>
            <person name="Pangilinan J."/>
            <person name="Park H.-J."/>
            <person name="Ramirez L."/>
            <person name="Alfaro M."/>
            <person name="Sun H."/>
            <person name="Tritt A."/>
            <person name="Yoshinaga Y."/>
            <person name="Zwiers L.-H."/>
            <person name="Turgeon B."/>
            <person name="Goodwin S."/>
            <person name="Spatafora J."/>
            <person name="Crous P."/>
            <person name="Grigoriev I."/>
        </authorList>
    </citation>
    <scope>NUCLEOTIDE SEQUENCE</scope>
    <source>
        <strain evidence="2">Tuck. ex Michener</strain>
    </source>
</reference>
<evidence type="ECO:0000313" key="3">
    <source>
        <dbReference type="Proteomes" id="UP000800092"/>
    </source>
</evidence>
<evidence type="ECO:0000313" key="2">
    <source>
        <dbReference type="EMBL" id="KAF2237635.1"/>
    </source>
</evidence>
<protein>
    <submittedName>
        <fullName evidence="2">Uncharacterized protein</fullName>
    </submittedName>
</protein>
<feature type="compositionally biased region" description="Polar residues" evidence="1">
    <location>
        <begin position="16"/>
        <end position="37"/>
    </location>
</feature>
<feature type="region of interest" description="Disordered" evidence="1">
    <location>
        <begin position="262"/>
        <end position="299"/>
    </location>
</feature>
<feature type="region of interest" description="Disordered" evidence="1">
    <location>
        <begin position="1"/>
        <end position="53"/>
    </location>
</feature>
<proteinExistence type="predicted"/>
<sequence length="299" mass="34332">MASSMSEAQLRDHTTTEQGQRTSKPQAKTTKDNTLSFNFRRPPGELWRSGESAQRRKEAVIIQDYIERKSKGKRKTAPEDRVHSQQQPYGIGSNRPTVYDAVAGRVDPSGRINRPPSNNFVNWPLAPEDILFRANDAPIRYQEDDLYFQNEKLGPAQRLPDSDLLKAIHAYASDYYFCNTVDEVIKIYGGRKEKIKGRGVDFVSMDETALLTMGILMEEAARERLGKTGDLALVEADDEDEREWPMAWNGKEWVKSAIEKKDLSRRRAREQRNRAVNGENQRKRARTEESEENQEVIKD</sequence>
<accession>A0A6A6HHM8</accession>
<name>A0A6A6HHM8_VIRVR</name>
<dbReference type="OrthoDB" id="2565191at2759"/>
<organism evidence="2 3">
    <name type="scientific">Viridothelium virens</name>
    <name type="common">Speckled blister lichen</name>
    <name type="synonym">Trypethelium virens</name>
    <dbReference type="NCBI Taxonomy" id="1048519"/>
    <lineage>
        <taxon>Eukaryota</taxon>
        <taxon>Fungi</taxon>
        <taxon>Dikarya</taxon>
        <taxon>Ascomycota</taxon>
        <taxon>Pezizomycotina</taxon>
        <taxon>Dothideomycetes</taxon>
        <taxon>Dothideomycetes incertae sedis</taxon>
        <taxon>Trypetheliales</taxon>
        <taxon>Trypetheliaceae</taxon>
        <taxon>Viridothelium</taxon>
    </lineage>
</organism>
<dbReference type="InterPro" id="IPR022793">
    <property type="entry name" value="Rrn10"/>
</dbReference>
<feature type="region of interest" description="Disordered" evidence="1">
    <location>
        <begin position="67"/>
        <end position="96"/>
    </location>
</feature>
<evidence type="ECO:0000256" key="1">
    <source>
        <dbReference type="SAM" id="MobiDB-lite"/>
    </source>
</evidence>
<feature type="compositionally biased region" description="Acidic residues" evidence="1">
    <location>
        <begin position="289"/>
        <end position="299"/>
    </location>
</feature>